<proteinExistence type="predicted"/>
<protein>
    <recommendedName>
        <fullName evidence="1">Sulfatase N-terminal domain-containing protein</fullName>
    </recommendedName>
</protein>
<dbReference type="InterPro" id="IPR000917">
    <property type="entry name" value="Sulfatase_N"/>
</dbReference>
<name>A0A382EJN8_9ZZZZ</name>
<dbReference type="AlphaFoldDB" id="A0A382EJN8"/>
<feature type="domain" description="Sulfatase N-terminal" evidence="1">
    <location>
        <begin position="3"/>
        <end position="97"/>
    </location>
</feature>
<dbReference type="SUPFAM" id="SSF53649">
    <property type="entry name" value="Alkaline phosphatase-like"/>
    <property type="match status" value="1"/>
</dbReference>
<evidence type="ECO:0000259" key="1">
    <source>
        <dbReference type="Pfam" id="PF00884"/>
    </source>
</evidence>
<dbReference type="EMBL" id="UINC01044565">
    <property type="protein sequence ID" value="SVB50181.1"/>
    <property type="molecule type" value="Genomic_DNA"/>
</dbReference>
<dbReference type="Pfam" id="PF00884">
    <property type="entry name" value="Sulfatase"/>
    <property type="match status" value="1"/>
</dbReference>
<reference evidence="2" key="1">
    <citation type="submission" date="2018-05" db="EMBL/GenBank/DDBJ databases">
        <authorList>
            <person name="Lanie J.A."/>
            <person name="Ng W.-L."/>
            <person name="Kazmierczak K.M."/>
            <person name="Andrzejewski T.M."/>
            <person name="Davidsen T.M."/>
            <person name="Wayne K.J."/>
            <person name="Tettelin H."/>
            <person name="Glass J.I."/>
            <person name="Rusch D."/>
            <person name="Podicherti R."/>
            <person name="Tsui H.-C.T."/>
            <person name="Winkler M.E."/>
        </authorList>
    </citation>
    <scope>NUCLEOTIDE SEQUENCE</scope>
</reference>
<evidence type="ECO:0000313" key="2">
    <source>
        <dbReference type="EMBL" id="SVB50181.1"/>
    </source>
</evidence>
<gene>
    <name evidence="2" type="ORF">METZ01_LOCUS203035</name>
</gene>
<feature type="non-terminal residue" evidence="2">
    <location>
        <position position="105"/>
    </location>
</feature>
<accession>A0A382EJN8</accession>
<dbReference type="InterPro" id="IPR017850">
    <property type="entry name" value="Alkaline_phosphatase_core_sf"/>
</dbReference>
<organism evidence="2">
    <name type="scientific">marine metagenome</name>
    <dbReference type="NCBI Taxonomy" id="408172"/>
    <lineage>
        <taxon>unclassified sequences</taxon>
        <taxon>metagenomes</taxon>
        <taxon>ecological metagenomes</taxon>
    </lineage>
</organism>
<dbReference type="Gene3D" id="3.40.720.10">
    <property type="entry name" value="Alkaline Phosphatase, subunit A"/>
    <property type="match status" value="1"/>
</dbReference>
<sequence length="105" mass="11665">MFIGIDSFRGDKCFGNNKSSKTPNINKLIKNGVYFEQAISVSDGSYTCMGAVFTSLYPFQSGITTVSAYSKSTKIFEKFRDAGYKLYGTAPCTPFFINLLESFDE</sequence>